<dbReference type="PANTHER" id="PTHR45624:SF10">
    <property type="entry name" value="SLC (SOLUTE CARRIER) HOMOLOG"/>
    <property type="match status" value="1"/>
</dbReference>
<keyword evidence="7" id="KW-0496">Mitochondrion</keyword>
<dbReference type="Gene3D" id="1.50.40.10">
    <property type="entry name" value="Mitochondrial carrier domain"/>
    <property type="match status" value="1"/>
</dbReference>
<dbReference type="SUPFAM" id="SSF103506">
    <property type="entry name" value="Mitochondrial carrier"/>
    <property type="match status" value="1"/>
</dbReference>
<gene>
    <name evidence="12" type="ORF">WJX72_009024</name>
</gene>
<dbReference type="Proteomes" id="UP001489004">
    <property type="component" value="Unassembled WGS sequence"/>
</dbReference>
<evidence type="ECO:0000313" key="12">
    <source>
        <dbReference type="EMBL" id="KAK9810339.1"/>
    </source>
</evidence>
<sequence>MSSEPQPKSWIMLVDWAGAAYPVTTIAVQSAVVFQTYGLSCRYLANRSGTPADQPVSLSKVYLAGMVAGTVQTAIITPVDLLKIRMQVQHAVPGSSNYVGSLKQLRNVLAMEGVTGLYRGLGVTLIRDIPSHGVYFGIYEWTREYLEPGSRMRGSENPWALFAAGGLAGVLSWFSVYPLDVIKSRLQADPRSESPYRGWIHCAKESYREEGGVVFWRGLTATLSRAFIVNAALFAVYEYSLNMMRRA</sequence>
<proteinExistence type="inferred from homology"/>
<evidence type="ECO:0000256" key="4">
    <source>
        <dbReference type="ARBA" id="ARBA00022692"/>
    </source>
</evidence>
<evidence type="ECO:0000256" key="5">
    <source>
        <dbReference type="ARBA" id="ARBA00022737"/>
    </source>
</evidence>
<evidence type="ECO:0000256" key="8">
    <source>
        <dbReference type="ARBA" id="ARBA00023136"/>
    </source>
</evidence>
<dbReference type="EMBL" id="JALJOR010000010">
    <property type="protein sequence ID" value="KAK9810339.1"/>
    <property type="molecule type" value="Genomic_DNA"/>
</dbReference>
<dbReference type="InterPro" id="IPR023395">
    <property type="entry name" value="MCP_dom_sf"/>
</dbReference>
<dbReference type="AlphaFoldDB" id="A0AAW1PL73"/>
<dbReference type="PANTHER" id="PTHR45624">
    <property type="entry name" value="MITOCHONDRIAL BASIC AMINO ACIDS TRANSPORTER-RELATED"/>
    <property type="match status" value="1"/>
</dbReference>
<evidence type="ECO:0000256" key="1">
    <source>
        <dbReference type="ARBA" id="ARBA00004225"/>
    </source>
</evidence>
<dbReference type="PRINTS" id="PR00926">
    <property type="entry name" value="MITOCARRIER"/>
</dbReference>
<keyword evidence="8 9" id="KW-0472">Membrane</keyword>
<feature type="repeat" description="Solcar" evidence="9">
    <location>
        <begin position="56"/>
        <end position="145"/>
    </location>
</feature>
<comment type="subcellular location">
    <subcellularLocation>
        <location evidence="1">Mitochondrion membrane</location>
        <topology evidence="1">Multi-pass membrane protein</topology>
    </subcellularLocation>
</comment>
<comment type="similarity">
    <text evidence="2 10">Belongs to the mitochondrial carrier (TC 2.A.29) family.</text>
</comment>
<feature type="repeat" description="Solcar" evidence="9">
    <location>
        <begin position="156"/>
        <end position="243"/>
    </location>
</feature>
<dbReference type="GO" id="GO:0031966">
    <property type="term" value="C:mitochondrial membrane"/>
    <property type="evidence" value="ECO:0007669"/>
    <property type="project" value="UniProtKB-SubCell"/>
</dbReference>
<evidence type="ECO:0000256" key="7">
    <source>
        <dbReference type="ARBA" id="ARBA00023128"/>
    </source>
</evidence>
<keyword evidence="4 9" id="KW-0812">Transmembrane</keyword>
<accession>A0AAW1PL73</accession>
<organism evidence="12 13">
    <name type="scientific">[Myrmecia] bisecta</name>
    <dbReference type="NCBI Taxonomy" id="41462"/>
    <lineage>
        <taxon>Eukaryota</taxon>
        <taxon>Viridiplantae</taxon>
        <taxon>Chlorophyta</taxon>
        <taxon>core chlorophytes</taxon>
        <taxon>Trebouxiophyceae</taxon>
        <taxon>Trebouxiales</taxon>
        <taxon>Trebouxiaceae</taxon>
        <taxon>Myrmecia</taxon>
    </lineage>
</organism>
<evidence type="ECO:0000256" key="11">
    <source>
        <dbReference type="SAM" id="Phobius"/>
    </source>
</evidence>
<evidence type="ECO:0000256" key="3">
    <source>
        <dbReference type="ARBA" id="ARBA00022448"/>
    </source>
</evidence>
<dbReference type="InterPro" id="IPR002067">
    <property type="entry name" value="MCP"/>
</dbReference>
<dbReference type="Pfam" id="PF00153">
    <property type="entry name" value="Mito_carr"/>
    <property type="match status" value="2"/>
</dbReference>
<evidence type="ECO:0000313" key="13">
    <source>
        <dbReference type="Proteomes" id="UP001489004"/>
    </source>
</evidence>
<keyword evidence="6 11" id="KW-1133">Transmembrane helix</keyword>
<keyword evidence="13" id="KW-1185">Reference proteome</keyword>
<dbReference type="GO" id="GO:0022857">
    <property type="term" value="F:transmembrane transporter activity"/>
    <property type="evidence" value="ECO:0007669"/>
    <property type="project" value="TreeGrafter"/>
</dbReference>
<protein>
    <submittedName>
        <fullName evidence="12">Uncharacterized protein</fullName>
    </submittedName>
</protein>
<dbReference type="InterPro" id="IPR050567">
    <property type="entry name" value="Mitochondrial_Carrier"/>
</dbReference>
<name>A0AAW1PL73_9CHLO</name>
<reference evidence="12 13" key="1">
    <citation type="journal article" date="2024" name="Nat. Commun.">
        <title>Phylogenomics reveals the evolutionary origins of lichenization in chlorophyte algae.</title>
        <authorList>
            <person name="Puginier C."/>
            <person name="Libourel C."/>
            <person name="Otte J."/>
            <person name="Skaloud P."/>
            <person name="Haon M."/>
            <person name="Grisel S."/>
            <person name="Petersen M."/>
            <person name="Berrin J.G."/>
            <person name="Delaux P.M."/>
            <person name="Dal Grande F."/>
            <person name="Keller J."/>
        </authorList>
    </citation>
    <scope>NUCLEOTIDE SEQUENCE [LARGE SCALE GENOMIC DNA]</scope>
    <source>
        <strain evidence="12 13">SAG 2043</strain>
    </source>
</reference>
<keyword evidence="5" id="KW-0677">Repeat</keyword>
<feature type="transmembrane region" description="Helical" evidence="11">
    <location>
        <begin position="214"/>
        <end position="237"/>
    </location>
</feature>
<evidence type="ECO:0000256" key="9">
    <source>
        <dbReference type="PROSITE-ProRule" id="PRU00282"/>
    </source>
</evidence>
<evidence type="ECO:0000256" key="10">
    <source>
        <dbReference type="RuleBase" id="RU000488"/>
    </source>
</evidence>
<comment type="caution">
    <text evidence="12">The sequence shown here is derived from an EMBL/GenBank/DDBJ whole genome shotgun (WGS) entry which is preliminary data.</text>
</comment>
<evidence type="ECO:0000256" key="6">
    <source>
        <dbReference type="ARBA" id="ARBA00022989"/>
    </source>
</evidence>
<dbReference type="PROSITE" id="PS50920">
    <property type="entry name" value="SOLCAR"/>
    <property type="match status" value="2"/>
</dbReference>
<evidence type="ECO:0000256" key="2">
    <source>
        <dbReference type="ARBA" id="ARBA00006375"/>
    </source>
</evidence>
<feature type="transmembrane region" description="Helical" evidence="11">
    <location>
        <begin position="159"/>
        <end position="177"/>
    </location>
</feature>
<keyword evidence="3 10" id="KW-0813">Transport</keyword>
<dbReference type="InterPro" id="IPR018108">
    <property type="entry name" value="MCP_transmembrane"/>
</dbReference>